<protein>
    <submittedName>
        <fullName evidence="1">Uncharacterized protein</fullName>
    </submittedName>
</protein>
<reference evidence="1" key="1">
    <citation type="journal article" date="2021" name="Proc. Natl. Acad. Sci. U.S.A.">
        <title>A Catalog of Tens of Thousands of Viruses from Human Metagenomes Reveals Hidden Associations with Chronic Diseases.</title>
        <authorList>
            <person name="Tisza M.J."/>
            <person name="Buck C.B."/>
        </authorList>
    </citation>
    <scope>NUCLEOTIDE SEQUENCE</scope>
    <source>
        <strain evidence="1">CtJDl18</strain>
    </source>
</reference>
<evidence type="ECO:0000313" key="1">
    <source>
        <dbReference type="EMBL" id="DAG00268.1"/>
    </source>
</evidence>
<accession>A0A8S5V0Q9</accession>
<name>A0A8S5V0Q9_9CAUD</name>
<organism evidence="1">
    <name type="scientific">Podoviridae sp. ctJDl18</name>
    <dbReference type="NCBI Taxonomy" id="2825242"/>
    <lineage>
        <taxon>Viruses</taxon>
        <taxon>Duplodnaviria</taxon>
        <taxon>Heunggongvirae</taxon>
        <taxon>Uroviricota</taxon>
        <taxon>Caudoviricetes</taxon>
    </lineage>
</organism>
<sequence>MSTINYKIASMQVASSQITKEKYGDEGNTKIGNSFAFTINEENCLLLCSHKLVLKKNEQVFAEVTLETIFAISPDSFNEMKKDGKIVISKGFLIQCGSISYGTLRGIVLQDSRKVGLENIIIPPLYVDTIIKEPMIVDSKEKK</sequence>
<dbReference type="EMBL" id="BK016178">
    <property type="protein sequence ID" value="DAG00268.1"/>
    <property type="molecule type" value="Genomic_DNA"/>
</dbReference>
<proteinExistence type="predicted"/>